<evidence type="ECO:0000256" key="3">
    <source>
        <dbReference type="ARBA" id="ARBA00022692"/>
    </source>
</evidence>
<keyword evidence="12" id="KW-1185">Reference proteome</keyword>
<feature type="transmembrane region" description="Helical" evidence="10">
    <location>
        <begin position="7"/>
        <end position="25"/>
    </location>
</feature>
<feature type="transmembrane region" description="Helical" evidence="10">
    <location>
        <begin position="308"/>
        <end position="328"/>
    </location>
</feature>
<dbReference type="OrthoDB" id="196103at2759"/>
<evidence type="ECO:0000313" key="12">
    <source>
        <dbReference type="Proteomes" id="UP000030746"/>
    </source>
</evidence>
<sequence>MAVCDVRFYNIIILGLSFMFIFTAFQTCSMIEASTLIVWTIATNLGIIYAVFSASNWAAPSFVNFAGAKLSMLLGASLYFLFILSFLKPMTWALYLGSVLVGFGAAILWTGQGNFLTVNSDSETISRNSGIFWALLQCSLLFGNMYSYFVFKGSSEISADQRTNLFLGLCGAAVLGLLCLLLLRKKIPSNRRFEGSTDNEASVNLNSSEASTSSQSSPSALEGLKTAFRLAKTREMILLSFTFAYTGLELTFFSGVYGACISHNLHYGANRNGLVGLSGMFIGVGAILGGGIFGIFGKKTNKYGRDPVVIMGYLSHMIAFYLIYINIPENSPLVDTELPTFIESNDKLALFCSFLLGFADSCFNTQLYSILGFMYPDDSSAAFALFKFVQSVSTAIGFYYSLALHLEWQLLILVITGTIGTLTFNIIEWENNAGTREGYQTI</sequence>
<keyword evidence="4 10" id="KW-1133">Transmembrane helix</keyword>
<dbReference type="PANTHER" id="PTHR23294:SF0">
    <property type="entry name" value="UNC93-LIKE PROTEIN MFSD11"/>
    <property type="match status" value="1"/>
</dbReference>
<dbReference type="AlphaFoldDB" id="V4BKN3"/>
<dbReference type="SUPFAM" id="SSF103473">
    <property type="entry name" value="MFS general substrate transporter"/>
    <property type="match status" value="1"/>
</dbReference>
<dbReference type="GeneID" id="20236243"/>
<dbReference type="InterPro" id="IPR051617">
    <property type="entry name" value="UNC-93-like_regulator"/>
</dbReference>
<keyword evidence="5 10" id="KW-0472">Membrane</keyword>
<evidence type="ECO:0000313" key="11">
    <source>
        <dbReference type="EMBL" id="ESO89144.1"/>
    </source>
</evidence>
<name>V4BKN3_LOTGI</name>
<keyword evidence="6" id="KW-0325">Glycoprotein</keyword>
<feature type="transmembrane region" description="Helical" evidence="10">
    <location>
        <begin position="93"/>
        <end position="110"/>
    </location>
</feature>
<dbReference type="EMBL" id="KB202619">
    <property type="protein sequence ID" value="ESO89144.1"/>
    <property type="molecule type" value="Genomic_DNA"/>
</dbReference>
<reference evidence="11 12" key="1">
    <citation type="journal article" date="2013" name="Nature">
        <title>Insights into bilaterian evolution from three spiralian genomes.</title>
        <authorList>
            <person name="Simakov O."/>
            <person name="Marletaz F."/>
            <person name="Cho S.J."/>
            <person name="Edsinger-Gonzales E."/>
            <person name="Havlak P."/>
            <person name="Hellsten U."/>
            <person name="Kuo D.H."/>
            <person name="Larsson T."/>
            <person name="Lv J."/>
            <person name="Arendt D."/>
            <person name="Savage R."/>
            <person name="Osoegawa K."/>
            <person name="de Jong P."/>
            <person name="Grimwood J."/>
            <person name="Chapman J.A."/>
            <person name="Shapiro H."/>
            <person name="Aerts A."/>
            <person name="Otillar R.P."/>
            <person name="Terry A.Y."/>
            <person name="Boore J.L."/>
            <person name="Grigoriev I.V."/>
            <person name="Lindberg D.R."/>
            <person name="Seaver E.C."/>
            <person name="Weisblat D.A."/>
            <person name="Putnam N.H."/>
            <person name="Rokhsar D.S."/>
        </authorList>
    </citation>
    <scope>NUCLEOTIDE SEQUENCE [LARGE SCALE GENOMIC DNA]</scope>
</reference>
<evidence type="ECO:0000256" key="2">
    <source>
        <dbReference type="ARBA" id="ARBA00009172"/>
    </source>
</evidence>
<dbReference type="KEGG" id="lgi:LOTGIDRAFT_154229"/>
<feature type="transmembrane region" description="Helical" evidence="10">
    <location>
        <begin position="131"/>
        <end position="151"/>
    </location>
</feature>
<comment type="similarity">
    <text evidence="2">Belongs to the unc-93 family.</text>
</comment>
<comment type="subcellular location">
    <subcellularLocation>
        <location evidence="1">Membrane</location>
        <topology evidence="1">Multi-pass membrane protein</topology>
    </subcellularLocation>
</comment>
<protein>
    <recommendedName>
        <fullName evidence="7">UNC93-like protein MFSD11</fullName>
    </recommendedName>
    <alternativeName>
        <fullName evidence="8">Major facilitator superfamily domain-containing protein 11</fullName>
    </alternativeName>
</protein>
<evidence type="ECO:0000256" key="10">
    <source>
        <dbReference type="SAM" id="Phobius"/>
    </source>
</evidence>
<dbReference type="HOGENOM" id="CLU_025356_2_0_1"/>
<dbReference type="RefSeq" id="XP_009060185.1">
    <property type="nucleotide sequence ID" value="XM_009061937.1"/>
</dbReference>
<keyword evidence="3 10" id="KW-0812">Transmembrane</keyword>
<evidence type="ECO:0000256" key="9">
    <source>
        <dbReference type="SAM" id="MobiDB-lite"/>
    </source>
</evidence>
<dbReference type="InterPro" id="IPR010291">
    <property type="entry name" value="Ion_channel_UNC-93"/>
</dbReference>
<feature type="transmembrane region" description="Helical" evidence="10">
    <location>
        <begin position="236"/>
        <end position="257"/>
    </location>
</feature>
<feature type="transmembrane region" description="Helical" evidence="10">
    <location>
        <begin position="37"/>
        <end position="58"/>
    </location>
</feature>
<feature type="transmembrane region" description="Helical" evidence="10">
    <location>
        <begin position="408"/>
        <end position="427"/>
    </location>
</feature>
<dbReference type="PANTHER" id="PTHR23294">
    <property type="entry name" value="ET TRANSLATION PRODUCT-RELATED"/>
    <property type="match status" value="1"/>
</dbReference>
<dbReference type="Pfam" id="PF05978">
    <property type="entry name" value="UNC-93"/>
    <property type="match status" value="1"/>
</dbReference>
<evidence type="ECO:0000256" key="5">
    <source>
        <dbReference type="ARBA" id="ARBA00023136"/>
    </source>
</evidence>
<feature type="transmembrane region" description="Helical" evidence="10">
    <location>
        <begin position="70"/>
        <end position="87"/>
    </location>
</feature>
<accession>V4BKN3</accession>
<feature type="region of interest" description="Disordered" evidence="9">
    <location>
        <begin position="193"/>
        <end position="219"/>
    </location>
</feature>
<feature type="transmembrane region" description="Helical" evidence="10">
    <location>
        <begin position="383"/>
        <end position="402"/>
    </location>
</feature>
<proteinExistence type="inferred from homology"/>
<dbReference type="InterPro" id="IPR036259">
    <property type="entry name" value="MFS_trans_sf"/>
</dbReference>
<feature type="transmembrane region" description="Helical" evidence="10">
    <location>
        <begin position="163"/>
        <end position="183"/>
    </location>
</feature>
<dbReference type="GO" id="GO:0016020">
    <property type="term" value="C:membrane"/>
    <property type="evidence" value="ECO:0007669"/>
    <property type="project" value="UniProtKB-SubCell"/>
</dbReference>
<dbReference type="CTD" id="20236243"/>
<feature type="compositionally biased region" description="Low complexity" evidence="9">
    <location>
        <begin position="202"/>
        <end position="219"/>
    </location>
</feature>
<evidence type="ECO:0000256" key="7">
    <source>
        <dbReference type="ARBA" id="ARBA00040302"/>
    </source>
</evidence>
<evidence type="ECO:0000256" key="4">
    <source>
        <dbReference type="ARBA" id="ARBA00022989"/>
    </source>
</evidence>
<dbReference type="Proteomes" id="UP000030746">
    <property type="component" value="Unassembled WGS sequence"/>
</dbReference>
<feature type="transmembrane region" description="Helical" evidence="10">
    <location>
        <begin position="277"/>
        <end position="296"/>
    </location>
</feature>
<gene>
    <name evidence="11" type="ORF">LOTGIDRAFT_154229</name>
</gene>
<evidence type="ECO:0000256" key="8">
    <source>
        <dbReference type="ARBA" id="ARBA00041910"/>
    </source>
</evidence>
<evidence type="ECO:0000256" key="6">
    <source>
        <dbReference type="ARBA" id="ARBA00023180"/>
    </source>
</evidence>
<dbReference type="OMA" id="QFQDKTH"/>
<dbReference type="Gene3D" id="1.20.1250.20">
    <property type="entry name" value="MFS general substrate transporter like domains"/>
    <property type="match status" value="1"/>
</dbReference>
<organism evidence="11 12">
    <name type="scientific">Lottia gigantea</name>
    <name type="common">Giant owl limpet</name>
    <dbReference type="NCBI Taxonomy" id="225164"/>
    <lineage>
        <taxon>Eukaryota</taxon>
        <taxon>Metazoa</taxon>
        <taxon>Spiralia</taxon>
        <taxon>Lophotrochozoa</taxon>
        <taxon>Mollusca</taxon>
        <taxon>Gastropoda</taxon>
        <taxon>Patellogastropoda</taxon>
        <taxon>Lottioidea</taxon>
        <taxon>Lottiidae</taxon>
        <taxon>Lottia</taxon>
    </lineage>
</organism>
<dbReference type="STRING" id="225164.V4BKN3"/>
<evidence type="ECO:0000256" key="1">
    <source>
        <dbReference type="ARBA" id="ARBA00004141"/>
    </source>
</evidence>